<evidence type="ECO:0000256" key="5">
    <source>
        <dbReference type="ARBA" id="ARBA00022750"/>
    </source>
</evidence>
<dbReference type="InterPro" id="IPR043502">
    <property type="entry name" value="DNA/RNA_pol_sf"/>
</dbReference>
<dbReference type="PANTHER" id="PTHR33064">
    <property type="entry name" value="POL PROTEIN"/>
    <property type="match status" value="1"/>
</dbReference>
<evidence type="ECO:0000256" key="7">
    <source>
        <dbReference type="ARBA" id="ARBA00022801"/>
    </source>
</evidence>
<keyword evidence="6" id="KW-0255">Endonuclease</keyword>
<evidence type="ECO:0000256" key="2">
    <source>
        <dbReference type="ARBA" id="ARBA00022679"/>
    </source>
</evidence>
<dbReference type="InterPro" id="IPR041373">
    <property type="entry name" value="RT_RNaseH"/>
</dbReference>
<dbReference type="EMBL" id="SMMG02000546">
    <property type="protein sequence ID" value="KAA3437264.1"/>
    <property type="molecule type" value="Genomic_DNA"/>
</dbReference>
<dbReference type="AlphaFoldDB" id="A0A5B6TAJ9"/>
<dbReference type="PANTHER" id="PTHR33064:SF37">
    <property type="entry name" value="RIBONUCLEASE H"/>
    <property type="match status" value="1"/>
</dbReference>
<evidence type="ECO:0000256" key="8">
    <source>
        <dbReference type="ARBA" id="ARBA00022918"/>
    </source>
</evidence>
<keyword evidence="11" id="KW-1185">Reference proteome</keyword>
<keyword evidence="2" id="KW-0808">Transferase</keyword>
<dbReference type="OrthoDB" id="415724at2759"/>
<evidence type="ECO:0000256" key="6">
    <source>
        <dbReference type="ARBA" id="ARBA00022759"/>
    </source>
</evidence>
<dbReference type="InterPro" id="IPR043128">
    <property type="entry name" value="Rev_trsase/Diguanyl_cyclase"/>
</dbReference>
<evidence type="ECO:0000259" key="9">
    <source>
        <dbReference type="Pfam" id="PF17917"/>
    </source>
</evidence>
<evidence type="ECO:0000256" key="4">
    <source>
        <dbReference type="ARBA" id="ARBA00022722"/>
    </source>
</evidence>
<keyword evidence="3" id="KW-0548">Nucleotidyltransferase</keyword>
<proteinExistence type="predicted"/>
<keyword evidence="4" id="KW-0540">Nuclease</keyword>
<dbReference type="Pfam" id="PF17917">
    <property type="entry name" value="RT_RNaseH"/>
    <property type="match status" value="1"/>
</dbReference>
<dbReference type="SUPFAM" id="SSF56672">
    <property type="entry name" value="DNA/RNA polymerases"/>
    <property type="match status" value="1"/>
</dbReference>
<keyword evidence="8" id="KW-0695">RNA-directed DNA polymerase</keyword>
<feature type="domain" description="Reverse transcriptase RNase H-like" evidence="9">
    <location>
        <begin position="135"/>
        <end position="200"/>
    </location>
</feature>
<dbReference type="GO" id="GO:0004519">
    <property type="term" value="F:endonuclease activity"/>
    <property type="evidence" value="ECO:0007669"/>
    <property type="project" value="UniProtKB-KW"/>
</dbReference>
<protein>
    <submittedName>
        <fullName evidence="10">DNA/RNA polymerase superfamily protein</fullName>
    </submittedName>
</protein>
<evidence type="ECO:0000256" key="1">
    <source>
        <dbReference type="ARBA" id="ARBA00022670"/>
    </source>
</evidence>
<accession>A0A5B6TAJ9</accession>
<organism evidence="10 11">
    <name type="scientific">Gossypium australe</name>
    <dbReference type="NCBI Taxonomy" id="47621"/>
    <lineage>
        <taxon>Eukaryota</taxon>
        <taxon>Viridiplantae</taxon>
        <taxon>Streptophyta</taxon>
        <taxon>Embryophyta</taxon>
        <taxon>Tracheophyta</taxon>
        <taxon>Spermatophyta</taxon>
        <taxon>Magnoliopsida</taxon>
        <taxon>eudicotyledons</taxon>
        <taxon>Gunneridae</taxon>
        <taxon>Pentapetalae</taxon>
        <taxon>rosids</taxon>
        <taxon>malvids</taxon>
        <taxon>Malvales</taxon>
        <taxon>Malvaceae</taxon>
        <taxon>Malvoideae</taxon>
        <taxon>Gossypium</taxon>
    </lineage>
</organism>
<dbReference type="GO" id="GO:0004190">
    <property type="term" value="F:aspartic-type endopeptidase activity"/>
    <property type="evidence" value="ECO:0007669"/>
    <property type="project" value="UniProtKB-KW"/>
</dbReference>
<name>A0A5B6TAJ9_9ROSI</name>
<reference evidence="10" key="1">
    <citation type="submission" date="2019-08" db="EMBL/GenBank/DDBJ databases">
        <authorList>
            <person name="Liu F."/>
        </authorList>
    </citation>
    <scope>NUCLEOTIDE SEQUENCE [LARGE SCALE GENOMIC DNA]</scope>
    <source>
        <strain evidence="10">PA1801</strain>
        <tissue evidence="10">Leaf</tissue>
    </source>
</reference>
<gene>
    <name evidence="10" type="ORF">EPI10_034241</name>
</gene>
<evidence type="ECO:0000256" key="3">
    <source>
        <dbReference type="ARBA" id="ARBA00022695"/>
    </source>
</evidence>
<evidence type="ECO:0000313" key="10">
    <source>
        <dbReference type="EMBL" id="KAA3437264.1"/>
    </source>
</evidence>
<evidence type="ECO:0000313" key="11">
    <source>
        <dbReference type="Proteomes" id="UP000325315"/>
    </source>
</evidence>
<dbReference type="Proteomes" id="UP000325315">
    <property type="component" value="Unassembled WGS sequence"/>
</dbReference>
<dbReference type="GO" id="GO:0006508">
    <property type="term" value="P:proteolysis"/>
    <property type="evidence" value="ECO:0007669"/>
    <property type="project" value="UniProtKB-KW"/>
</dbReference>
<dbReference type="GO" id="GO:0003964">
    <property type="term" value="F:RNA-directed DNA polymerase activity"/>
    <property type="evidence" value="ECO:0007669"/>
    <property type="project" value="UniProtKB-KW"/>
</dbReference>
<keyword evidence="7" id="KW-0378">Hydrolase</keyword>
<dbReference type="Gene3D" id="3.30.70.270">
    <property type="match status" value="2"/>
</dbReference>
<comment type="caution">
    <text evidence="10">The sequence shown here is derived from an EMBL/GenBank/DDBJ whole genome shotgun (WGS) entry which is preliminary data.</text>
</comment>
<keyword evidence="1" id="KW-0645">Protease</keyword>
<sequence length="234" mass="26985">MRVKDCDVMKAAFRTQYGHYEFLPQLDRFVVVFIDDILIYSKSESNHAQHLRILYAKFSKSEFWLREVGFLGHVISSEGIHVDPSKISAITNSKASNNVVEVRNFLEFAGYYLRFVKNFSIIALPMTKLLQKNVYDASLSGLGCVLMQTRKLKPHERNYSTHDLELAAIRFSVNTFTVKSATYFTNHKSLKYLMTQKELNLSDCSVVVELSTKLLFLQLIRELQIEDPKLSTKL</sequence>
<keyword evidence="5" id="KW-0064">Aspartyl protease</keyword>
<dbReference type="InterPro" id="IPR051320">
    <property type="entry name" value="Viral_Replic_Matur_Polypro"/>
</dbReference>